<reference evidence="2 3" key="1">
    <citation type="submission" date="2016-10" db="EMBL/GenBank/DDBJ databases">
        <authorList>
            <person name="de Groot N.N."/>
        </authorList>
    </citation>
    <scope>NUCLEOTIDE SEQUENCE [LARGE SCALE GENOMIC DNA]</scope>
    <source>
        <strain evidence="2 3">CPCC 201259</strain>
    </source>
</reference>
<dbReference type="EMBL" id="FOUP01000029">
    <property type="protein sequence ID" value="SFO93213.1"/>
    <property type="molecule type" value="Genomic_DNA"/>
</dbReference>
<dbReference type="EMBL" id="RBXX01000002">
    <property type="protein sequence ID" value="RKT86865.1"/>
    <property type="molecule type" value="Genomic_DNA"/>
</dbReference>
<dbReference type="AlphaFoldDB" id="A0A1I5L7R7"/>
<dbReference type="Proteomes" id="UP000199398">
    <property type="component" value="Unassembled WGS sequence"/>
</dbReference>
<accession>A0A1I5L7R7</accession>
<evidence type="ECO:0000313" key="4">
    <source>
        <dbReference type="Proteomes" id="UP000270697"/>
    </source>
</evidence>
<gene>
    <name evidence="1" type="ORF">ATL45_5244</name>
    <name evidence="2" type="ORF">SAMN05421805_12956</name>
</gene>
<sequence>MHLAPKVPPRSGFWHSIDQVVVCAPGHGKVLAALLAARGAVAADALAPGEAALVDRRRTRLFTPNPAPFGRR</sequence>
<dbReference type="STRING" id="455193.SAMN05421805_12956"/>
<dbReference type="Proteomes" id="UP000270697">
    <property type="component" value="Unassembled WGS sequence"/>
</dbReference>
<organism evidence="2 3">
    <name type="scientific">Saccharopolyspora antimicrobica</name>
    <dbReference type="NCBI Taxonomy" id="455193"/>
    <lineage>
        <taxon>Bacteria</taxon>
        <taxon>Bacillati</taxon>
        <taxon>Actinomycetota</taxon>
        <taxon>Actinomycetes</taxon>
        <taxon>Pseudonocardiales</taxon>
        <taxon>Pseudonocardiaceae</taxon>
        <taxon>Saccharopolyspora</taxon>
    </lineage>
</organism>
<evidence type="ECO:0000313" key="2">
    <source>
        <dbReference type="EMBL" id="SFO93213.1"/>
    </source>
</evidence>
<protein>
    <submittedName>
        <fullName evidence="2">Uncharacterized protein</fullName>
    </submittedName>
</protein>
<dbReference type="RefSeq" id="WP_093160416.1">
    <property type="nucleotide sequence ID" value="NZ_FOUP01000029.1"/>
</dbReference>
<evidence type="ECO:0000313" key="3">
    <source>
        <dbReference type="Proteomes" id="UP000199398"/>
    </source>
</evidence>
<evidence type="ECO:0000313" key="1">
    <source>
        <dbReference type="EMBL" id="RKT86865.1"/>
    </source>
</evidence>
<name>A0A1I5L7R7_9PSEU</name>
<proteinExistence type="predicted"/>
<keyword evidence="4" id="KW-1185">Reference proteome</keyword>
<reference evidence="1 4" key="2">
    <citation type="submission" date="2018-10" db="EMBL/GenBank/DDBJ databases">
        <title>Sequencing the genomes of 1000 actinobacteria strains.</title>
        <authorList>
            <person name="Klenk H.-P."/>
        </authorList>
    </citation>
    <scope>NUCLEOTIDE SEQUENCE [LARGE SCALE GENOMIC DNA]</scope>
    <source>
        <strain evidence="1 4">DSM 45119</strain>
    </source>
</reference>